<feature type="region of interest" description="Disordered" evidence="2">
    <location>
        <begin position="233"/>
        <end position="270"/>
    </location>
</feature>
<feature type="domain" description="Hpc2-related" evidence="3">
    <location>
        <begin position="295"/>
        <end position="338"/>
    </location>
</feature>
<protein>
    <submittedName>
        <fullName evidence="5">Uncharacterized protein</fullName>
    </submittedName>
</protein>
<dbReference type="InterPro" id="IPR014840">
    <property type="entry name" value="HRD"/>
</dbReference>
<dbReference type="InterPro" id="IPR026947">
    <property type="entry name" value="UBN_middle_dom"/>
</dbReference>
<evidence type="ECO:0000313" key="5">
    <source>
        <dbReference type="EMBL" id="KAK1923685.1"/>
    </source>
</evidence>
<keyword evidence="6" id="KW-1185">Reference proteome</keyword>
<evidence type="ECO:0000256" key="2">
    <source>
        <dbReference type="SAM" id="MobiDB-lite"/>
    </source>
</evidence>
<dbReference type="Pfam" id="PF08729">
    <property type="entry name" value="HUN"/>
    <property type="match status" value="1"/>
</dbReference>
<dbReference type="Proteomes" id="UP001182556">
    <property type="component" value="Unassembled WGS sequence"/>
</dbReference>
<dbReference type="EMBL" id="JAODAN010000006">
    <property type="protein sequence ID" value="KAK1923685.1"/>
    <property type="molecule type" value="Genomic_DNA"/>
</dbReference>
<dbReference type="AlphaFoldDB" id="A0AAD9D0A1"/>
<keyword evidence="1" id="KW-0597">Phosphoprotein</keyword>
<dbReference type="Pfam" id="PF14075">
    <property type="entry name" value="UBN_AB"/>
    <property type="match status" value="1"/>
</dbReference>
<feature type="region of interest" description="Disordered" evidence="2">
    <location>
        <begin position="583"/>
        <end position="623"/>
    </location>
</feature>
<feature type="compositionally biased region" description="Low complexity" evidence="2">
    <location>
        <begin position="585"/>
        <end position="602"/>
    </location>
</feature>
<evidence type="ECO:0000313" key="6">
    <source>
        <dbReference type="Proteomes" id="UP001182556"/>
    </source>
</evidence>
<organism evidence="5 6">
    <name type="scientific">Papiliotrema laurentii</name>
    <name type="common">Cryptococcus laurentii</name>
    <dbReference type="NCBI Taxonomy" id="5418"/>
    <lineage>
        <taxon>Eukaryota</taxon>
        <taxon>Fungi</taxon>
        <taxon>Dikarya</taxon>
        <taxon>Basidiomycota</taxon>
        <taxon>Agaricomycotina</taxon>
        <taxon>Tremellomycetes</taxon>
        <taxon>Tremellales</taxon>
        <taxon>Rhynchogastremaceae</taxon>
        <taxon>Papiliotrema</taxon>
    </lineage>
</organism>
<reference evidence="5" key="1">
    <citation type="submission" date="2023-02" db="EMBL/GenBank/DDBJ databases">
        <title>Identification and recombinant expression of a fungal hydrolase from Papiliotrema laurentii that hydrolyzes apple cutin and clears colloidal polyester polyurethane.</title>
        <authorList>
            <consortium name="DOE Joint Genome Institute"/>
            <person name="Roman V.A."/>
            <person name="Bojanowski C."/>
            <person name="Crable B.R."/>
            <person name="Wagner D.N."/>
            <person name="Hung C.S."/>
            <person name="Nadeau L.J."/>
            <person name="Schratz L."/>
            <person name="Haridas S."/>
            <person name="Pangilinan J."/>
            <person name="Lipzen A."/>
            <person name="Na H."/>
            <person name="Yan M."/>
            <person name="Ng V."/>
            <person name="Grigoriev I.V."/>
            <person name="Spatafora J.W."/>
            <person name="Barlow D."/>
            <person name="Biffinger J."/>
            <person name="Kelley-Loughnane N."/>
            <person name="Varaljay V.A."/>
            <person name="Crookes-Goodson W.J."/>
        </authorList>
    </citation>
    <scope>NUCLEOTIDE SEQUENCE</scope>
    <source>
        <strain evidence="5">5307AH</strain>
    </source>
</reference>
<feature type="compositionally biased region" description="Acidic residues" evidence="2">
    <location>
        <begin position="101"/>
        <end position="139"/>
    </location>
</feature>
<evidence type="ECO:0000259" key="4">
    <source>
        <dbReference type="Pfam" id="PF14075"/>
    </source>
</evidence>
<feature type="compositionally biased region" description="Acidic residues" evidence="2">
    <location>
        <begin position="66"/>
        <end position="94"/>
    </location>
</feature>
<feature type="region of interest" description="Disordered" evidence="2">
    <location>
        <begin position="1"/>
        <end position="204"/>
    </location>
</feature>
<sequence>MPSIASLVNPIERTSPTSSPKPLNPPPSQLNQLSSSTQSTHHNSQPNGLELADASNGDIIMGSEDPLMENDEEEDQENDQDNGYDDDDEEDMDAVEGLQQAEDDDEDDEDEDEEEEDEEEEDEEEDSDDDDAQSEDLEGDGPRSDAPLEPESSEAKTDGEGTGEAPGKATEGEEVVHKPLVKKKRARAASVDEMPPPPPPMLTIRVDREFEDDYETLEWNILDDARERGMVAEWPTGPDISNTPAEPEHPVAGPSQPPLPVPLDGNGLDANLMDDDALAIAARLEAKYGGPPKKRKTKKEEYDLADEFIDDSELAIDAPTHIGRTKKEGFFIQQGPVELIMEDVVVKRSGQKRSAKVVEPPPRLPTLIERVHAKRNAKKKAEGEGTRNSPIKLDDADELSPPQPEQIPVLDTSPEISLPLEHIPIDRSKYSFASNDPLTLPPFQAFPGPLAAALNELRQKSEEHTWLSEKRGHFPEHIKPYVFNVGKAAWEYDWWAAFPPKDDTHWKMLQYALPSCLPYNKLTLTKLMLQLCNSAYREWTAECEQVGLEALRAAAAEALPEFVAKREAQRQEYQAQLEAYESTQNANAANPPASNPVAPGSPQVDADAPAPIDGRPQPKRGSTMPAVVRDIYLQLLENNLQEIEFSVYGSSISSQIKQIADIKHRKALYEKVMRSLPQEMELTEKSLSTISMYLTRGYMSLIIPVSRWKTRRMAEAGGPPGQA</sequence>
<proteinExistence type="predicted"/>
<feature type="region of interest" description="Disordered" evidence="2">
    <location>
        <begin position="374"/>
        <end position="410"/>
    </location>
</feature>
<name>A0AAD9D0A1_PAPLA</name>
<gene>
    <name evidence="5" type="ORF">DB88DRAFT_492062</name>
</gene>
<evidence type="ECO:0000256" key="1">
    <source>
        <dbReference type="ARBA" id="ARBA00022553"/>
    </source>
</evidence>
<feature type="domain" description="Ubinuclein middle" evidence="4">
    <location>
        <begin position="446"/>
        <end position="675"/>
    </location>
</feature>
<comment type="caution">
    <text evidence="5">The sequence shown here is derived from an EMBL/GenBank/DDBJ whole genome shotgun (WGS) entry which is preliminary data.</text>
</comment>
<accession>A0AAD9D0A1</accession>
<evidence type="ECO:0000259" key="3">
    <source>
        <dbReference type="Pfam" id="PF08729"/>
    </source>
</evidence>
<feature type="compositionally biased region" description="Low complexity" evidence="2">
    <location>
        <begin position="29"/>
        <end position="46"/>
    </location>
</feature>